<dbReference type="InterPro" id="IPR009725">
    <property type="entry name" value="3_dmu_93_MTrfase"/>
</dbReference>
<accession>A0A839QEC9</accession>
<keyword evidence="2" id="KW-0808">Transferase</keyword>
<dbReference type="Gene3D" id="3.10.180.10">
    <property type="entry name" value="2,3-Dihydroxybiphenyl 1,2-Dioxygenase, domain 1"/>
    <property type="match status" value="1"/>
</dbReference>
<dbReference type="CDD" id="cd06588">
    <property type="entry name" value="PhnB_like"/>
    <property type="match status" value="1"/>
</dbReference>
<keyword evidence="2" id="KW-0489">Methyltransferase</keyword>
<dbReference type="SUPFAM" id="SSF54593">
    <property type="entry name" value="Glyoxalase/Bleomycin resistance protein/Dihydroxybiphenyl dioxygenase"/>
    <property type="match status" value="1"/>
</dbReference>
<feature type="domain" description="PhnB-like" evidence="1">
    <location>
        <begin position="3"/>
        <end position="115"/>
    </location>
</feature>
<dbReference type="AlphaFoldDB" id="A0A839QEC9"/>
<dbReference type="InterPro" id="IPR029068">
    <property type="entry name" value="Glyas_Bleomycin-R_OHBP_Dase"/>
</dbReference>
<dbReference type="PANTHER" id="PTHR33990:SF2">
    <property type="entry name" value="PHNB-LIKE DOMAIN-CONTAINING PROTEIN"/>
    <property type="match status" value="1"/>
</dbReference>
<dbReference type="PIRSF" id="PIRSF021700">
    <property type="entry name" value="3_dmu_93_MTrfase"/>
    <property type="match status" value="1"/>
</dbReference>
<dbReference type="PANTHER" id="PTHR33990">
    <property type="entry name" value="PROTEIN YJDN-RELATED"/>
    <property type="match status" value="1"/>
</dbReference>
<sequence>MRDIVNCLWFDGQGRQAAIFYTGIFPESGLLGDVSLEAPAALEREPAIVEFVLKGRRFIALNGGPQYSFSEAASFQVLCEDQSEVDHYWSGLTDGGEEGQCGWLKDRFGVSWQVVPVRLGELLSDSDPEVVNRVVEAFMAMRKLDIAVIEAAAAG</sequence>
<proteinExistence type="predicted"/>
<evidence type="ECO:0000313" key="2">
    <source>
        <dbReference type="EMBL" id="MBB2994270.1"/>
    </source>
</evidence>
<dbReference type="EMBL" id="JACHVS010000001">
    <property type="protein sequence ID" value="MBB2994270.1"/>
    <property type="molecule type" value="Genomic_DNA"/>
</dbReference>
<name>A0A839QEC9_9MICC</name>
<dbReference type="GO" id="GO:0008168">
    <property type="term" value="F:methyltransferase activity"/>
    <property type="evidence" value="ECO:0007669"/>
    <property type="project" value="UniProtKB-KW"/>
</dbReference>
<comment type="caution">
    <text evidence="2">The sequence shown here is derived from an EMBL/GenBank/DDBJ whole genome shotgun (WGS) entry which is preliminary data.</text>
</comment>
<dbReference type="RefSeq" id="WP_183509650.1">
    <property type="nucleotide sequence ID" value="NZ_BAABGK010000041.1"/>
</dbReference>
<dbReference type="GO" id="GO:0032259">
    <property type="term" value="P:methylation"/>
    <property type="evidence" value="ECO:0007669"/>
    <property type="project" value="UniProtKB-KW"/>
</dbReference>
<evidence type="ECO:0000259" key="1">
    <source>
        <dbReference type="Pfam" id="PF06983"/>
    </source>
</evidence>
<reference evidence="2 3" key="1">
    <citation type="submission" date="2020-08" db="EMBL/GenBank/DDBJ databases">
        <title>Sequencing the genomes of 1000 actinobacteria strains.</title>
        <authorList>
            <person name="Klenk H.-P."/>
        </authorList>
    </citation>
    <scope>NUCLEOTIDE SEQUENCE [LARGE SCALE GENOMIC DNA]</scope>
    <source>
        <strain evidence="2 3">DSM 22826</strain>
    </source>
</reference>
<evidence type="ECO:0000313" key="3">
    <source>
        <dbReference type="Proteomes" id="UP000523000"/>
    </source>
</evidence>
<dbReference type="InterPro" id="IPR028973">
    <property type="entry name" value="PhnB-like"/>
</dbReference>
<dbReference type="Pfam" id="PF06983">
    <property type="entry name" value="3-dmu-9_3-mt"/>
    <property type="match status" value="1"/>
</dbReference>
<organism evidence="2 3">
    <name type="scientific">Paeniglutamicibacter cryotolerans</name>
    <dbReference type="NCBI Taxonomy" id="670079"/>
    <lineage>
        <taxon>Bacteria</taxon>
        <taxon>Bacillati</taxon>
        <taxon>Actinomycetota</taxon>
        <taxon>Actinomycetes</taxon>
        <taxon>Micrococcales</taxon>
        <taxon>Micrococcaceae</taxon>
        <taxon>Paeniglutamicibacter</taxon>
    </lineage>
</organism>
<keyword evidence="3" id="KW-1185">Reference proteome</keyword>
<gene>
    <name evidence="2" type="ORF">E9229_000461</name>
</gene>
<protein>
    <submittedName>
        <fullName evidence="2">Putative 3-demethylubiquinone-9 3-methyltransferase (Glyoxalase superfamily)</fullName>
    </submittedName>
</protein>
<dbReference type="Proteomes" id="UP000523000">
    <property type="component" value="Unassembled WGS sequence"/>
</dbReference>
<keyword evidence="2" id="KW-0830">Ubiquinone</keyword>